<comment type="caution">
    <text evidence="2">The sequence shown here is derived from an EMBL/GenBank/DDBJ whole genome shotgun (WGS) entry which is preliminary data.</text>
</comment>
<organism evidence="2 3">
    <name type="scientific">Cardamine amara subsp. amara</name>
    <dbReference type="NCBI Taxonomy" id="228776"/>
    <lineage>
        <taxon>Eukaryota</taxon>
        <taxon>Viridiplantae</taxon>
        <taxon>Streptophyta</taxon>
        <taxon>Embryophyta</taxon>
        <taxon>Tracheophyta</taxon>
        <taxon>Spermatophyta</taxon>
        <taxon>Magnoliopsida</taxon>
        <taxon>eudicotyledons</taxon>
        <taxon>Gunneridae</taxon>
        <taxon>Pentapetalae</taxon>
        <taxon>rosids</taxon>
        <taxon>malvids</taxon>
        <taxon>Brassicales</taxon>
        <taxon>Brassicaceae</taxon>
        <taxon>Cardamineae</taxon>
        <taxon>Cardamine</taxon>
    </lineage>
</organism>
<name>A0ABD1ARE1_CARAN</name>
<feature type="region of interest" description="Disordered" evidence="1">
    <location>
        <begin position="1"/>
        <end position="46"/>
    </location>
</feature>
<evidence type="ECO:0000256" key="1">
    <source>
        <dbReference type="SAM" id="MobiDB-lite"/>
    </source>
</evidence>
<evidence type="ECO:0000313" key="3">
    <source>
        <dbReference type="Proteomes" id="UP001558713"/>
    </source>
</evidence>
<feature type="compositionally biased region" description="Basic and acidic residues" evidence="1">
    <location>
        <begin position="35"/>
        <end position="46"/>
    </location>
</feature>
<feature type="compositionally biased region" description="Basic and acidic residues" evidence="1">
    <location>
        <begin position="18"/>
        <end position="28"/>
    </location>
</feature>
<reference evidence="2 3" key="1">
    <citation type="submission" date="2024-04" db="EMBL/GenBank/DDBJ databases">
        <title>Genome assembly C_amara_ONT_v2.</title>
        <authorList>
            <person name="Yant L."/>
            <person name="Moore C."/>
            <person name="Slenker M."/>
        </authorList>
    </citation>
    <scope>NUCLEOTIDE SEQUENCE [LARGE SCALE GENOMIC DNA]</scope>
    <source>
        <tissue evidence="2">Leaf</tissue>
    </source>
</reference>
<evidence type="ECO:0000313" key="2">
    <source>
        <dbReference type="EMBL" id="KAL1204150.1"/>
    </source>
</evidence>
<keyword evidence="3" id="KW-1185">Reference proteome</keyword>
<sequence>MASSSEKSAAKVNLLGKRNLEDDLETKPILKKHKENSEEKKTTKEVADTLQQMELLETKSDQDNLISVKGATERKRTLYVGKILRH</sequence>
<dbReference type="EMBL" id="JBANAX010000546">
    <property type="protein sequence ID" value="KAL1204150.1"/>
    <property type="molecule type" value="Genomic_DNA"/>
</dbReference>
<gene>
    <name evidence="2" type="ORF">V5N11_026647</name>
</gene>
<dbReference type="Proteomes" id="UP001558713">
    <property type="component" value="Unassembled WGS sequence"/>
</dbReference>
<proteinExistence type="predicted"/>
<dbReference type="AlphaFoldDB" id="A0ABD1ARE1"/>
<protein>
    <submittedName>
        <fullName evidence="2">Uncharacterized protein</fullName>
    </submittedName>
</protein>
<accession>A0ABD1ARE1</accession>